<gene>
    <name evidence="1" type="ORF">RM706_16070</name>
</gene>
<dbReference type="RefSeq" id="WP_311353292.1">
    <property type="nucleotide sequence ID" value="NZ_JAVRHR010000007.1"/>
</dbReference>
<dbReference type="EMBL" id="JAVRHR010000007">
    <property type="protein sequence ID" value="MDT0608556.1"/>
    <property type="molecule type" value="Genomic_DNA"/>
</dbReference>
<keyword evidence="2" id="KW-1185">Reference proteome</keyword>
<dbReference type="Proteomes" id="UP001255246">
    <property type="component" value="Unassembled WGS sequence"/>
</dbReference>
<sequence length="159" mass="17419">MKKLIPTLVFLMCLHFVSGQDRDKVLHYIGGNLFGLAGAGIAKHVSDGNRWWTFAGAVGGSTLVGLGKEAIDASQREGGWDNEDLLATILGGVTVGVVIDIAGGKKQRKLKAKNSTASMQMFFDDDWSNQSLEYLESLDRMPSITELSMTRFYMQLQTD</sequence>
<comment type="caution">
    <text evidence="1">The sequence shown here is derived from an EMBL/GenBank/DDBJ whole genome shotgun (WGS) entry which is preliminary data.</text>
</comment>
<evidence type="ECO:0000313" key="1">
    <source>
        <dbReference type="EMBL" id="MDT0608556.1"/>
    </source>
</evidence>
<evidence type="ECO:0000313" key="2">
    <source>
        <dbReference type="Proteomes" id="UP001255246"/>
    </source>
</evidence>
<name>A0ABU3AEE4_9FLAO</name>
<protein>
    <recommendedName>
        <fullName evidence="3">Lipoprotein</fullName>
    </recommendedName>
</protein>
<proteinExistence type="predicted"/>
<accession>A0ABU3AEE4</accession>
<organism evidence="1 2">
    <name type="scientific">Croceitalea rosinachiae</name>
    <dbReference type="NCBI Taxonomy" id="3075596"/>
    <lineage>
        <taxon>Bacteria</taxon>
        <taxon>Pseudomonadati</taxon>
        <taxon>Bacteroidota</taxon>
        <taxon>Flavobacteriia</taxon>
        <taxon>Flavobacteriales</taxon>
        <taxon>Flavobacteriaceae</taxon>
        <taxon>Croceitalea</taxon>
    </lineage>
</organism>
<reference evidence="1 2" key="1">
    <citation type="submission" date="2023-09" db="EMBL/GenBank/DDBJ databases">
        <authorList>
            <person name="Rey-Velasco X."/>
        </authorList>
    </citation>
    <scope>NUCLEOTIDE SEQUENCE [LARGE SCALE GENOMIC DNA]</scope>
    <source>
        <strain evidence="1 2">F388</strain>
    </source>
</reference>
<evidence type="ECO:0008006" key="3">
    <source>
        <dbReference type="Google" id="ProtNLM"/>
    </source>
</evidence>